<dbReference type="InterPro" id="IPR050109">
    <property type="entry name" value="HTH-type_TetR-like_transc_reg"/>
</dbReference>
<evidence type="ECO:0000256" key="4">
    <source>
        <dbReference type="ARBA" id="ARBA00023163"/>
    </source>
</evidence>
<proteinExistence type="predicted"/>
<dbReference type="RefSeq" id="WP_345468616.1">
    <property type="nucleotide sequence ID" value="NZ_BAABHF010000026.1"/>
</dbReference>
<evidence type="ECO:0000313" key="8">
    <source>
        <dbReference type="Proteomes" id="UP001500503"/>
    </source>
</evidence>
<keyword evidence="3 5" id="KW-0238">DNA-binding</keyword>
<evidence type="ECO:0000313" key="7">
    <source>
        <dbReference type="EMBL" id="GAA4502237.1"/>
    </source>
</evidence>
<evidence type="ECO:0000256" key="2">
    <source>
        <dbReference type="ARBA" id="ARBA00023015"/>
    </source>
</evidence>
<organism evidence="7 8">
    <name type="scientific">Actinoallomurus oryzae</name>
    <dbReference type="NCBI Taxonomy" id="502180"/>
    <lineage>
        <taxon>Bacteria</taxon>
        <taxon>Bacillati</taxon>
        <taxon>Actinomycetota</taxon>
        <taxon>Actinomycetes</taxon>
        <taxon>Streptosporangiales</taxon>
        <taxon>Thermomonosporaceae</taxon>
        <taxon>Actinoallomurus</taxon>
    </lineage>
</organism>
<reference evidence="8" key="1">
    <citation type="journal article" date="2019" name="Int. J. Syst. Evol. Microbiol.">
        <title>The Global Catalogue of Microorganisms (GCM) 10K type strain sequencing project: providing services to taxonomists for standard genome sequencing and annotation.</title>
        <authorList>
            <consortium name="The Broad Institute Genomics Platform"/>
            <consortium name="The Broad Institute Genome Sequencing Center for Infectious Disease"/>
            <person name="Wu L."/>
            <person name="Ma J."/>
        </authorList>
    </citation>
    <scope>NUCLEOTIDE SEQUENCE [LARGE SCALE GENOMIC DNA]</scope>
    <source>
        <strain evidence="8">JCM 17933</strain>
    </source>
</reference>
<feature type="domain" description="HTH tetR-type" evidence="6">
    <location>
        <begin position="1"/>
        <end position="61"/>
    </location>
</feature>
<dbReference type="PANTHER" id="PTHR30055:SF219">
    <property type="entry name" value="TRANSCRIPTIONAL REGULATORY PROTEIN"/>
    <property type="match status" value="1"/>
</dbReference>
<dbReference type="Proteomes" id="UP001500503">
    <property type="component" value="Unassembled WGS sequence"/>
</dbReference>
<keyword evidence="1" id="KW-0678">Repressor</keyword>
<evidence type="ECO:0000256" key="3">
    <source>
        <dbReference type="ARBA" id="ARBA00023125"/>
    </source>
</evidence>
<protein>
    <submittedName>
        <fullName evidence="7">TetR/AcrR family transcriptional regulator</fullName>
    </submittedName>
</protein>
<comment type="caution">
    <text evidence="7">The sequence shown here is derived from an EMBL/GenBank/DDBJ whole genome shotgun (WGS) entry which is preliminary data.</text>
</comment>
<dbReference type="PROSITE" id="PS50977">
    <property type="entry name" value="HTH_TETR_2"/>
    <property type="match status" value="1"/>
</dbReference>
<dbReference type="EMBL" id="BAABHF010000026">
    <property type="protein sequence ID" value="GAA4502237.1"/>
    <property type="molecule type" value="Genomic_DNA"/>
</dbReference>
<dbReference type="SUPFAM" id="SSF46689">
    <property type="entry name" value="Homeodomain-like"/>
    <property type="match status" value="1"/>
</dbReference>
<dbReference type="InterPro" id="IPR001647">
    <property type="entry name" value="HTH_TetR"/>
</dbReference>
<dbReference type="Pfam" id="PF00440">
    <property type="entry name" value="TetR_N"/>
    <property type="match status" value="1"/>
</dbReference>
<dbReference type="SUPFAM" id="SSF48498">
    <property type="entry name" value="Tetracyclin repressor-like, C-terminal domain"/>
    <property type="match status" value="1"/>
</dbReference>
<gene>
    <name evidence="7" type="ORF">GCM10023191_053540</name>
</gene>
<dbReference type="PRINTS" id="PR00455">
    <property type="entry name" value="HTHTETR"/>
</dbReference>
<dbReference type="InterPro" id="IPR036271">
    <property type="entry name" value="Tet_transcr_reg_TetR-rel_C_sf"/>
</dbReference>
<accession>A0ABP8QIB8</accession>
<dbReference type="InterPro" id="IPR039538">
    <property type="entry name" value="BetI_C"/>
</dbReference>
<feature type="DNA-binding region" description="H-T-H motif" evidence="5">
    <location>
        <begin position="24"/>
        <end position="43"/>
    </location>
</feature>
<keyword evidence="2" id="KW-0805">Transcription regulation</keyword>
<evidence type="ECO:0000256" key="5">
    <source>
        <dbReference type="PROSITE-ProRule" id="PRU00335"/>
    </source>
</evidence>
<sequence>MGNREDLLDGARRCLLEKGYTRTTARDIAQASGVSLAAIGYHFGSKDVLLNEALRGAIEEWGDQIAAAMAAATPADADPAERFAATWGNILDTFATTRPLWAVQFEVLAHIERTPELRGVFAAANRQARLGLAELFGVDAASLGPHRTEMIGAYLQALLSGTAAQWLMDPGGVPSAADLLDAVRVFSAELGPYTTGARPAAE</sequence>
<evidence type="ECO:0000256" key="1">
    <source>
        <dbReference type="ARBA" id="ARBA00022491"/>
    </source>
</evidence>
<dbReference type="Pfam" id="PF13977">
    <property type="entry name" value="TetR_C_6"/>
    <property type="match status" value="1"/>
</dbReference>
<dbReference type="InterPro" id="IPR009057">
    <property type="entry name" value="Homeodomain-like_sf"/>
</dbReference>
<keyword evidence="4" id="KW-0804">Transcription</keyword>
<evidence type="ECO:0000259" key="6">
    <source>
        <dbReference type="PROSITE" id="PS50977"/>
    </source>
</evidence>
<keyword evidence="8" id="KW-1185">Reference proteome</keyword>
<dbReference type="PANTHER" id="PTHR30055">
    <property type="entry name" value="HTH-TYPE TRANSCRIPTIONAL REGULATOR RUTR"/>
    <property type="match status" value="1"/>
</dbReference>
<name>A0ABP8QIB8_9ACTN</name>
<dbReference type="Gene3D" id="1.10.357.10">
    <property type="entry name" value="Tetracycline Repressor, domain 2"/>
    <property type="match status" value="1"/>
</dbReference>